<accession>A0AA87ZUF1</accession>
<organism evidence="1 2">
    <name type="scientific">Ficus carica</name>
    <name type="common">Common fig</name>
    <dbReference type="NCBI Taxonomy" id="3494"/>
    <lineage>
        <taxon>Eukaryota</taxon>
        <taxon>Viridiplantae</taxon>
        <taxon>Streptophyta</taxon>
        <taxon>Embryophyta</taxon>
        <taxon>Tracheophyta</taxon>
        <taxon>Spermatophyta</taxon>
        <taxon>Magnoliopsida</taxon>
        <taxon>eudicotyledons</taxon>
        <taxon>Gunneridae</taxon>
        <taxon>Pentapetalae</taxon>
        <taxon>rosids</taxon>
        <taxon>fabids</taxon>
        <taxon>Rosales</taxon>
        <taxon>Moraceae</taxon>
        <taxon>Ficeae</taxon>
        <taxon>Ficus</taxon>
    </lineage>
</organism>
<dbReference type="AlphaFoldDB" id="A0AA87ZUF1"/>
<reference evidence="1" key="1">
    <citation type="submission" date="2023-07" db="EMBL/GenBank/DDBJ databases">
        <title>draft genome sequence of fig (Ficus carica).</title>
        <authorList>
            <person name="Takahashi T."/>
            <person name="Nishimura K."/>
        </authorList>
    </citation>
    <scope>NUCLEOTIDE SEQUENCE</scope>
</reference>
<evidence type="ECO:0000313" key="1">
    <source>
        <dbReference type="EMBL" id="GMN38970.1"/>
    </source>
</evidence>
<dbReference type="Proteomes" id="UP001187192">
    <property type="component" value="Unassembled WGS sequence"/>
</dbReference>
<protein>
    <submittedName>
        <fullName evidence="1">Uncharacterized protein</fullName>
    </submittedName>
</protein>
<sequence>MGVAEVAVEEDEVVDVALGAASLVGLDEGALGGGVGEVVEGGGARVGRRDGCEEVGSGCDFGVEVLDVEEEEEEDVEEGCVEKEEREFLGYYC</sequence>
<comment type="caution">
    <text evidence="1">The sequence shown here is derived from an EMBL/GenBank/DDBJ whole genome shotgun (WGS) entry which is preliminary data.</text>
</comment>
<proteinExistence type="predicted"/>
<evidence type="ECO:0000313" key="2">
    <source>
        <dbReference type="Proteomes" id="UP001187192"/>
    </source>
</evidence>
<dbReference type="EMBL" id="BTGU01000009">
    <property type="protein sequence ID" value="GMN38970.1"/>
    <property type="molecule type" value="Genomic_DNA"/>
</dbReference>
<keyword evidence="2" id="KW-1185">Reference proteome</keyword>
<name>A0AA87ZUF1_FICCA</name>
<gene>
    <name evidence="1" type="ORF">TIFTF001_008198</name>
</gene>
<dbReference type="Gramene" id="FCD_00005069-RA">
    <property type="protein sequence ID" value="FCD_00005069-RA:cds"/>
    <property type="gene ID" value="FCD_00005069"/>
</dbReference>